<feature type="domain" description="N-acetyltransferase" evidence="4">
    <location>
        <begin position="10"/>
        <end position="174"/>
    </location>
</feature>
<evidence type="ECO:0000259" key="4">
    <source>
        <dbReference type="PROSITE" id="PS51186"/>
    </source>
</evidence>
<dbReference type="InterPro" id="IPR051531">
    <property type="entry name" value="N-acetyltransferase"/>
</dbReference>
<evidence type="ECO:0000313" key="5">
    <source>
        <dbReference type="EMBL" id="SMC29822.1"/>
    </source>
</evidence>
<dbReference type="InterPro" id="IPR000182">
    <property type="entry name" value="GNAT_dom"/>
</dbReference>
<dbReference type="OrthoDB" id="9801656at2"/>
<accession>A0A1W1Y101</accession>
<evidence type="ECO:0000256" key="2">
    <source>
        <dbReference type="ARBA" id="ARBA00023315"/>
    </source>
</evidence>
<reference evidence="5 6" key="1">
    <citation type="submission" date="2017-04" db="EMBL/GenBank/DDBJ databases">
        <authorList>
            <person name="Afonso C.L."/>
            <person name="Miller P.J."/>
            <person name="Scott M.A."/>
            <person name="Spackman E."/>
            <person name="Goraichik I."/>
            <person name="Dimitrov K.M."/>
            <person name="Suarez D.L."/>
            <person name="Swayne D.E."/>
        </authorList>
    </citation>
    <scope>NUCLEOTIDE SEQUENCE [LARGE SCALE GENOMIC DNA]</scope>
    <source>
        <strain evidence="5 6">DSM 23236</strain>
    </source>
</reference>
<keyword evidence="6" id="KW-1185">Reference proteome</keyword>
<dbReference type="GO" id="GO:0016747">
    <property type="term" value="F:acyltransferase activity, transferring groups other than amino-acyl groups"/>
    <property type="evidence" value="ECO:0007669"/>
    <property type="project" value="InterPro"/>
</dbReference>
<keyword evidence="1 5" id="KW-0808">Transferase</keyword>
<dbReference type="PROSITE" id="PS51186">
    <property type="entry name" value="GNAT"/>
    <property type="match status" value="1"/>
</dbReference>
<dbReference type="Gene3D" id="3.40.630.30">
    <property type="match status" value="1"/>
</dbReference>
<dbReference type="InterPro" id="IPR016181">
    <property type="entry name" value="Acyl_CoA_acyltransferase"/>
</dbReference>
<organism evidence="5 6">
    <name type="scientific">Andreprevotia lacus DSM 23236</name>
    <dbReference type="NCBI Taxonomy" id="1121001"/>
    <lineage>
        <taxon>Bacteria</taxon>
        <taxon>Pseudomonadati</taxon>
        <taxon>Pseudomonadota</taxon>
        <taxon>Betaproteobacteria</taxon>
        <taxon>Neisseriales</taxon>
        <taxon>Chitinibacteraceae</taxon>
        <taxon>Andreprevotia</taxon>
    </lineage>
</organism>
<proteinExistence type="inferred from homology"/>
<evidence type="ECO:0000256" key="1">
    <source>
        <dbReference type="ARBA" id="ARBA00022679"/>
    </source>
</evidence>
<dbReference type="PANTHER" id="PTHR43792">
    <property type="entry name" value="GNAT FAMILY, PUTATIVE (AFU_ORTHOLOGUE AFUA_3G00765)-RELATED-RELATED"/>
    <property type="match status" value="1"/>
</dbReference>
<dbReference type="STRING" id="1121001.SAMN02745857_04163"/>
<gene>
    <name evidence="5" type="ORF">SAMN02745857_04163</name>
</gene>
<comment type="similarity">
    <text evidence="3">Belongs to the acetyltransferase family. RimJ subfamily.</text>
</comment>
<sequence length="184" mass="20291">MIPSLATPRLTLNAFTPADGPRVEHLAGAFEIADTTLSIPHPYPAGAAVEWIAGHADAWAGQRQLCLAIRLRDSGELIGACGYPQLQMGHQAEIGFWIGAPYWGQGYATEAAQALVDHAFATLDLRRVHAWHLARNPASGRVQQKIGLQPEGMRRQHVVKWEKAENVVMYGLLREEWLALRASR</sequence>
<dbReference type="AlphaFoldDB" id="A0A1W1Y101"/>
<dbReference type="SUPFAM" id="SSF55729">
    <property type="entry name" value="Acyl-CoA N-acyltransferases (Nat)"/>
    <property type="match status" value="1"/>
</dbReference>
<dbReference type="RefSeq" id="WP_084093073.1">
    <property type="nucleotide sequence ID" value="NZ_FWXD01000046.1"/>
</dbReference>
<name>A0A1W1Y101_9NEIS</name>
<dbReference type="Proteomes" id="UP000192761">
    <property type="component" value="Unassembled WGS sequence"/>
</dbReference>
<evidence type="ECO:0000313" key="6">
    <source>
        <dbReference type="Proteomes" id="UP000192761"/>
    </source>
</evidence>
<dbReference type="EMBL" id="FWXD01000046">
    <property type="protein sequence ID" value="SMC29822.1"/>
    <property type="molecule type" value="Genomic_DNA"/>
</dbReference>
<dbReference type="Pfam" id="PF13302">
    <property type="entry name" value="Acetyltransf_3"/>
    <property type="match status" value="1"/>
</dbReference>
<protein>
    <submittedName>
        <fullName evidence="5">Protein N-acetyltransferase, RimJ/RimL family</fullName>
    </submittedName>
</protein>
<keyword evidence="2" id="KW-0012">Acyltransferase</keyword>
<dbReference type="PANTHER" id="PTHR43792:SF8">
    <property type="entry name" value="[RIBOSOMAL PROTEIN US5]-ALANINE N-ACETYLTRANSFERASE"/>
    <property type="match status" value="1"/>
</dbReference>
<evidence type="ECO:0000256" key="3">
    <source>
        <dbReference type="ARBA" id="ARBA00038502"/>
    </source>
</evidence>